<evidence type="ECO:0000256" key="3">
    <source>
        <dbReference type="ARBA" id="ARBA00004174"/>
    </source>
</evidence>
<evidence type="ECO:0000256" key="2">
    <source>
        <dbReference type="ARBA" id="ARBA00004167"/>
    </source>
</evidence>
<keyword evidence="10" id="KW-0256">Endoplasmic reticulum</keyword>
<evidence type="ECO:0000256" key="18">
    <source>
        <dbReference type="PIRSR" id="PIRSR602401-1"/>
    </source>
</evidence>
<dbReference type="PRINTS" id="PR00385">
    <property type="entry name" value="P450"/>
</dbReference>
<dbReference type="GO" id="GO:0005506">
    <property type="term" value="F:iron ion binding"/>
    <property type="evidence" value="ECO:0007669"/>
    <property type="project" value="InterPro"/>
</dbReference>
<dbReference type="Gene3D" id="1.10.630.10">
    <property type="entry name" value="Cytochrome P450"/>
    <property type="match status" value="1"/>
</dbReference>
<dbReference type="OrthoDB" id="2789670at2759"/>
<comment type="subcellular location">
    <subcellularLocation>
        <location evidence="4">Endoplasmic reticulum membrane</location>
        <topology evidence="4">Peripheral membrane protein</topology>
    </subcellularLocation>
    <subcellularLocation>
        <location evidence="2">Membrane</location>
        <topology evidence="2">Single-pass membrane protein</topology>
    </subcellularLocation>
    <subcellularLocation>
        <location evidence="3">Microsome membrane</location>
        <topology evidence="3">Peripheral membrane protein</topology>
    </subcellularLocation>
</comment>
<dbReference type="CDD" id="cd11065">
    <property type="entry name" value="CYP64-like"/>
    <property type="match status" value="1"/>
</dbReference>
<dbReference type="InterPro" id="IPR050364">
    <property type="entry name" value="Cytochrome_P450_fung"/>
</dbReference>
<comment type="cofactor">
    <cofactor evidence="1 18">
        <name>heme</name>
        <dbReference type="ChEBI" id="CHEBI:30413"/>
    </cofactor>
</comment>
<keyword evidence="17" id="KW-0325">Glycoprotein</keyword>
<dbReference type="Proteomes" id="UP000799118">
    <property type="component" value="Unassembled WGS sequence"/>
</dbReference>
<evidence type="ECO:0000256" key="10">
    <source>
        <dbReference type="ARBA" id="ARBA00022824"/>
    </source>
</evidence>
<accession>A0A6A4GNV0</accession>
<evidence type="ECO:0000256" key="6">
    <source>
        <dbReference type="ARBA" id="ARBA00010617"/>
    </source>
</evidence>
<reference evidence="19" key="1">
    <citation type="journal article" date="2019" name="Environ. Microbiol.">
        <title>Fungal ecological strategies reflected in gene transcription - a case study of two litter decomposers.</title>
        <authorList>
            <person name="Barbi F."/>
            <person name="Kohler A."/>
            <person name="Barry K."/>
            <person name="Baskaran P."/>
            <person name="Daum C."/>
            <person name="Fauchery L."/>
            <person name="Ihrmark K."/>
            <person name="Kuo A."/>
            <person name="LaButti K."/>
            <person name="Lipzen A."/>
            <person name="Morin E."/>
            <person name="Grigoriev I.V."/>
            <person name="Henrissat B."/>
            <person name="Lindahl B."/>
            <person name="Martin F."/>
        </authorList>
    </citation>
    <scope>NUCLEOTIDE SEQUENCE</scope>
    <source>
        <strain evidence="19">JB14</strain>
    </source>
</reference>
<keyword evidence="7 18" id="KW-0349">Heme</keyword>
<evidence type="ECO:0000256" key="9">
    <source>
        <dbReference type="ARBA" id="ARBA00022723"/>
    </source>
</evidence>
<protein>
    <submittedName>
        <fullName evidence="19">Cytochrome P450</fullName>
    </submittedName>
</protein>
<gene>
    <name evidence="19" type="ORF">BT96DRAFT_1026048</name>
</gene>
<dbReference type="InterPro" id="IPR001128">
    <property type="entry name" value="Cyt_P450"/>
</dbReference>
<dbReference type="SUPFAM" id="SSF48264">
    <property type="entry name" value="Cytochrome P450"/>
    <property type="match status" value="1"/>
</dbReference>
<feature type="binding site" description="axial binding residue" evidence="18">
    <location>
        <position position="466"/>
    </location>
    <ligand>
        <name>heme</name>
        <dbReference type="ChEBI" id="CHEBI:30413"/>
    </ligand>
    <ligandPart>
        <name>Fe</name>
        <dbReference type="ChEBI" id="CHEBI:18248"/>
    </ligandPart>
</feature>
<dbReference type="PANTHER" id="PTHR46300:SF2">
    <property type="entry name" value="CYTOCHROME P450 MONOOXYGENASE ALNH-RELATED"/>
    <property type="match status" value="1"/>
</dbReference>
<keyword evidence="14 18" id="KW-0408">Iron</keyword>
<evidence type="ECO:0000313" key="19">
    <source>
        <dbReference type="EMBL" id="KAE9386854.1"/>
    </source>
</evidence>
<sequence length="547" mass="62041">MPVLDVLKHCSSASIFSLDLDRLWVKTSLLEQDRSVLQLLAIPVVALIVIKSLSKSKGQMPPGPRGLPFLGNIFQLPQHQWLRFTEWKEQYGPIFSLNMAGNPVIVLNSHEVVTELLEKRSTIYSDRPRFIMAHEILTGGIFVAFSGYNALWRKLRRAGQEGLNVRASEKFQPLQQEEARFLAYQMLTNSRDWDDHMRRSAASSILCAIYGWDLIQKSDDPLITRINDLAHRLVRAALPGAYLVEIFPMMLHLPNWMAKWKREGLEWHRKDTEMFEGFIDKVKTEMATQGNKPSLAASLLNQQAKHDLSPKETAWLAGTMVAAGAETTAAALSVFVLAMTLYPDSMRKAQREIDSIVSRGRLPTFADRPHMPYLRAMVKEVLRWRPVAPSSLPRRTSEDDWYNEYFIPKGTVVIANAWALNRDPRFFPDYDEFRPEHFLDENDNEIDIPGTYGQGRVLYGFGRRMCMGMHVANQALFIDMATILWAADINPTKDDKGNLILPSKDACVNEGIVVRPVAFPCTVTPRTADAMAMVMQAVHSELGKLNE</sequence>
<dbReference type="GO" id="GO:0016705">
    <property type="term" value="F:oxidoreductase activity, acting on paired donors, with incorporation or reduction of molecular oxygen"/>
    <property type="evidence" value="ECO:0007669"/>
    <property type="project" value="InterPro"/>
</dbReference>
<comment type="similarity">
    <text evidence="6">Belongs to the cytochrome P450 family.</text>
</comment>
<dbReference type="EMBL" id="ML769843">
    <property type="protein sequence ID" value="KAE9386854.1"/>
    <property type="molecule type" value="Genomic_DNA"/>
</dbReference>
<keyword evidence="20" id="KW-1185">Reference proteome</keyword>
<keyword evidence="15" id="KW-0503">Monooxygenase</keyword>
<evidence type="ECO:0000313" key="20">
    <source>
        <dbReference type="Proteomes" id="UP000799118"/>
    </source>
</evidence>
<organism evidence="19 20">
    <name type="scientific">Gymnopus androsaceus JB14</name>
    <dbReference type="NCBI Taxonomy" id="1447944"/>
    <lineage>
        <taxon>Eukaryota</taxon>
        <taxon>Fungi</taxon>
        <taxon>Dikarya</taxon>
        <taxon>Basidiomycota</taxon>
        <taxon>Agaricomycotina</taxon>
        <taxon>Agaricomycetes</taxon>
        <taxon>Agaricomycetidae</taxon>
        <taxon>Agaricales</taxon>
        <taxon>Marasmiineae</taxon>
        <taxon>Omphalotaceae</taxon>
        <taxon>Gymnopus</taxon>
    </lineage>
</organism>
<dbReference type="AlphaFoldDB" id="A0A6A4GNV0"/>
<dbReference type="GO" id="GO:0005789">
    <property type="term" value="C:endoplasmic reticulum membrane"/>
    <property type="evidence" value="ECO:0007669"/>
    <property type="project" value="UniProtKB-SubCell"/>
</dbReference>
<name>A0A6A4GNV0_9AGAR</name>
<dbReference type="FunFam" id="1.10.630.10:FF:000238">
    <property type="entry name" value="Cytochrome P450 2A6"/>
    <property type="match status" value="1"/>
</dbReference>
<evidence type="ECO:0000256" key="15">
    <source>
        <dbReference type="ARBA" id="ARBA00023033"/>
    </source>
</evidence>
<dbReference type="PANTHER" id="PTHR46300">
    <property type="entry name" value="P450, PUTATIVE (EUROFUNG)-RELATED-RELATED"/>
    <property type="match status" value="1"/>
</dbReference>
<evidence type="ECO:0000256" key="1">
    <source>
        <dbReference type="ARBA" id="ARBA00001971"/>
    </source>
</evidence>
<evidence type="ECO:0000256" key="4">
    <source>
        <dbReference type="ARBA" id="ARBA00004406"/>
    </source>
</evidence>
<proteinExistence type="inferred from homology"/>
<dbReference type="PRINTS" id="PR00463">
    <property type="entry name" value="EP450I"/>
</dbReference>
<evidence type="ECO:0000256" key="14">
    <source>
        <dbReference type="ARBA" id="ARBA00023004"/>
    </source>
</evidence>
<evidence type="ECO:0000256" key="11">
    <source>
        <dbReference type="ARBA" id="ARBA00022848"/>
    </source>
</evidence>
<evidence type="ECO:0000256" key="5">
    <source>
        <dbReference type="ARBA" id="ARBA00005179"/>
    </source>
</evidence>
<keyword evidence="16" id="KW-0472">Membrane</keyword>
<comment type="pathway">
    <text evidence="5">Secondary metabolite biosynthesis.</text>
</comment>
<keyword evidence="9 18" id="KW-0479">Metal-binding</keyword>
<evidence type="ECO:0000256" key="8">
    <source>
        <dbReference type="ARBA" id="ARBA00022692"/>
    </source>
</evidence>
<evidence type="ECO:0000256" key="16">
    <source>
        <dbReference type="ARBA" id="ARBA00023136"/>
    </source>
</evidence>
<dbReference type="GO" id="GO:0020037">
    <property type="term" value="F:heme binding"/>
    <property type="evidence" value="ECO:0007669"/>
    <property type="project" value="InterPro"/>
</dbReference>
<keyword evidence="13" id="KW-0560">Oxidoreductase</keyword>
<dbReference type="Pfam" id="PF00067">
    <property type="entry name" value="p450"/>
    <property type="match status" value="1"/>
</dbReference>
<keyword evidence="8" id="KW-0812">Transmembrane</keyword>
<evidence type="ECO:0000256" key="17">
    <source>
        <dbReference type="ARBA" id="ARBA00023180"/>
    </source>
</evidence>
<keyword evidence="12" id="KW-1133">Transmembrane helix</keyword>
<evidence type="ECO:0000256" key="12">
    <source>
        <dbReference type="ARBA" id="ARBA00022989"/>
    </source>
</evidence>
<dbReference type="InterPro" id="IPR002401">
    <property type="entry name" value="Cyt_P450_E_grp-I"/>
</dbReference>
<keyword evidence="11" id="KW-0492">Microsome</keyword>
<dbReference type="GO" id="GO:0004497">
    <property type="term" value="F:monooxygenase activity"/>
    <property type="evidence" value="ECO:0007669"/>
    <property type="project" value="UniProtKB-KW"/>
</dbReference>
<evidence type="ECO:0000256" key="13">
    <source>
        <dbReference type="ARBA" id="ARBA00023002"/>
    </source>
</evidence>
<dbReference type="InterPro" id="IPR036396">
    <property type="entry name" value="Cyt_P450_sf"/>
</dbReference>
<evidence type="ECO:0000256" key="7">
    <source>
        <dbReference type="ARBA" id="ARBA00022617"/>
    </source>
</evidence>